<evidence type="ECO:0000256" key="1">
    <source>
        <dbReference type="SAM" id="MobiDB-lite"/>
    </source>
</evidence>
<dbReference type="PANTHER" id="PTHR45125">
    <property type="entry name" value="F21J9.4-RELATED"/>
    <property type="match status" value="1"/>
</dbReference>
<gene>
    <name evidence="2" type="ORF">QYE76_051104</name>
</gene>
<comment type="caution">
    <text evidence="2">The sequence shown here is derived from an EMBL/GenBank/DDBJ whole genome shotgun (WGS) entry which is preliminary data.</text>
</comment>
<feature type="compositionally biased region" description="Acidic residues" evidence="1">
    <location>
        <begin position="142"/>
        <end position="174"/>
    </location>
</feature>
<sequence>MSLESTPPASRASSQPHPPSLVAAGAPTTPATPADIANLVASTSGLKRQRAGTHVVSQAGDAATGVVPAVPGRAKGAATAKPTMAPKTSHVKEDEVEDRDEPWRPGPAPSPVAFDRNGNASFMEILDVVDIVVPPLAPLDVGVDEDGEEDDGEDDEGEEWDEGDEDKGEEEGVVEVEANGKKKKKRRANNYTEIEDKRFCRAWVAVGMDAFSSTGQTGKRYRDMAGSKGKSFTMRYCFDVLQYRPKWQLRDEETALKKDAMVRLDDTKDEKEGRNNDNPEGNKKDKEMLKLEGEAPLLRDKIDQMIKSKEVEAIREEARNKAKLEEMKISVKKTKAMKQGRREGDHMMSTKDMNEQQIKWWKEATAEIMERLRIAREGASGGASTTHGGGDDEGGDGPISI</sequence>
<feature type="compositionally biased region" description="Basic residues" evidence="1">
    <location>
        <begin position="330"/>
        <end position="339"/>
    </location>
</feature>
<dbReference type="EMBL" id="JAUUTY010000003">
    <property type="protein sequence ID" value="KAK1662945.1"/>
    <property type="molecule type" value="Genomic_DNA"/>
</dbReference>
<organism evidence="2 3">
    <name type="scientific">Lolium multiflorum</name>
    <name type="common">Italian ryegrass</name>
    <name type="synonym">Lolium perenne subsp. multiflorum</name>
    <dbReference type="NCBI Taxonomy" id="4521"/>
    <lineage>
        <taxon>Eukaryota</taxon>
        <taxon>Viridiplantae</taxon>
        <taxon>Streptophyta</taxon>
        <taxon>Embryophyta</taxon>
        <taxon>Tracheophyta</taxon>
        <taxon>Spermatophyta</taxon>
        <taxon>Magnoliopsida</taxon>
        <taxon>Liliopsida</taxon>
        <taxon>Poales</taxon>
        <taxon>Poaceae</taxon>
        <taxon>BOP clade</taxon>
        <taxon>Pooideae</taxon>
        <taxon>Poodae</taxon>
        <taxon>Poeae</taxon>
        <taxon>Poeae Chloroplast Group 2 (Poeae type)</taxon>
        <taxon>Loliodinae</taxon>
        <taxon>Loliinae</taxon>
        <taxon>Lolium</taxon>
    </lineage>
</organism>
<evidence type="ECO:0000313" key="3">
    <source>
        <dbReference type="Proteomes" id="UP001231189"/>
    </source>
</evidence>
<feature type="region of interest" description="Disordered" evidence="1">
    <location>
        <begin position="1"/>
        <end position="33"/>
    </location>
</feature>
<accession>A0AAD8SS73</accession>
<feature type="region of interest" description="Disordered" evidence="1">
    <location>
        <begin position="51"/>
        <end position="115"/>
    </location>
</feature>
<feature type="region of interest" description="Disordered" evidence="1">
    <location>
        <begin position="264"/>
        <end position="287"/>
    </location>
</feature>
<evidence type="ECO:0008006" key="4">
    <source>
        <dbReference type="Google" id="ProtNLM"/>
    </source>
</evidence>
<protein>
    <recommendedName>
        <fullName evidence="4">No apical meristem-associated C-terminal domain-containing protein</fullName>
    </recommendedName>
</protein>
<feature type="region of interest" description="Disordered" evidence="1">
    <location>
        <begin position="325"/>
        <end position="353"/>
    </location>
</feature>
<feature type="compositionally biased region" description="Low complexity" evidence="1">
    <location>
        <begin position="23"/>
        <end position="33"/>
    </location>
</feature>
<proteinExistence type="predicted"/>
<dbReference type="AlphaFoldDB" id="A0AAD8SS73"/>
<keyword evidence="3" id="KW-1185">Reference proteome</keyword>
<feature type="region of interest" description="Disordered" evidence="1">
    <location>
        <begin position="139"/>
        <end position="188"/>
    </location>
</feature>
<feature type="compositionally biased region" description="Basic and acidic residues" evidence="1">
    <location>
        <begin position="340"/>
        <end position="353"/>
    </location>
</feature>
<feature type="compositionally biased region" description="Low complexity" evidence="1">
    <location>
        <begin position="74"/>
        <end position="88"/>
    </location>
</feature>
<name>A0AAD8SS73_LOLMU</name>
<evidence type="ECO:0000313" key="2">
    <source>
        <dbReference type="EMBL" id="KAK1662945.1"/>
    </source>
</evidence>
<feature type="region of interest" description="Disordered" evidence="1">
    <location>
        <begin position="376"/>
        <end position="401"/>
    </location>
</feature>
<dbReference type="Proteomes" id="UP001231189">
    <property type="component" value="Unassembled WGS sequence"/>
</dbReference>
<dbReference type="PANTHER" id="PTHR45125:SF37">
    <property type="entry name" value="NO APICAL MERISTEM-ASSOCIATED C-TERMINAL DOMAIN-CONTAINING PROTEIN"/>
    <property type="match status" value="1"/>
</dbReference>
<feature type="compositionally biased region" description="Polar residues" evidence="1">
    <location>
        <begin position="1"/>
        <end position="15"/>
    </location>
</feature>
<reference evidence="2" key="1">
    <citation type="submission" date="2023-07" db="EMBL/GenBank/DDBJ databases">
        <title>A chromosome-level genome assembly of Lolium multiflorum.</title>
        <authorList>
            <person name="Chen Y."/>
            <person name="Copetti D."/>
            <person name="Kolliker R."/>
            <person name="Studer B."/>
        </authorList>
    </citation>
    <scope>NUCLEOTIDE SEQUENCE</scope>
    <source>
        <strain evidence="2">02402/16</strain>
        <tissue evidence="2">Leaf</tissue>
    </source>
</reference>